<evidence type="ECO:0000313" key="4">
    <source>
        <dbReference type="EMBL" id="CAG5113765.1"/>
    </source>
</evidence>
<dbReference type="Pfam" id="PF02996">
    <property type="entry name" value="Prefoldin"/>
    <property type="match status" value="1"/>
</dbReference>
<dbReference type="Gene3D" id="1.10.287.370">
    <property type="match status" value="1"/>
</dbReference>
<dbReference type="EMBL" id="OU015567">
    <property type="protein sequence ID" value="CAG5113765.1"/>
    <property type="molecule type" value="Genomic_DNA"/>
</dbReference>
<keyword evidence="5" id="KW-1185">Reference proteome</keyword>
<dbReference type="PANTHER" id="PTHR12409:SF0">
    <property type="entry name" value="PREFOLDIN SUBUNIT 3"/>
    <property type="match status" value="1"/>
</dbReference>
<proteinExistence type="inferred from homology"/>
<accession>A0ABN7TDZ6</accession>
<dbReference type="CDD" id="cd23156">
    <property type="entry name" value="Prefoldin_3"/>
    <property type="match status" value="1"/>
</dbReference>
<name>A0ABN7TDZ6_OIKDI</name>
<evidence type="ECO:0000256" key="1">
    <source>
        <dbReference type="ARBA" id="ARBA00010048"/>
    </source>
</evidence>
<evidence type="ECO:0000256" key="3">
    <source>
        <dbReference type="PIRNR" id="PIRNR016396"/>
    </source>
</evidence>
<dbReference type="InterPro" id="IPR009053">
    <property type="entry name" value="Prefoldin"/>
</dbReference>
<comment type="function">
    <text evidence="3">Binds specifically to cytosolic chaperonin (c-CPN) and transfers target proteins to it. Binds to nascent polypeptide chain and promotes folding in an environment in which there are many competing pathways for nonnative proteins.</text>
</comment>
<dbReference type="PIRSF" id="PIRSF016396">
    <property type="entry name" value="Prefoldin_subunit_3"/>
    <property type="match status" value="1"/>
</dbReference>
<dbReference type="Proteomes" id="UP001158576">
    <property type="component" value="Chromosome 2"/>
</dbReference>
<evidence type="ECO:0000313" key="5">
    <source>
        <dbReference type="Proteomes" id="UP001158576"/>
    </source>
</evidence>
<protein>
    <recommendedName>
        <fullName evidence="3">Prefoldin subunit 3</fullName>
    </recommendedName>
</protein>
<reference evidence="4 5" key="1">
    <citation type="submission" date="2021-04" db="EMBL/GenBank/DDBJ databases">
        <authorList>
            <person name="Bliznina A."/>
        </authorList>
    </citation>
    <scope>NUCLEOTIDE SEQUENCE [LARGE SCALE GENOMIC DNA]</scope>
</reference>
<dbReference type="SUPFAM" id="SSF46579">
    <property type="entry name" value="Prefoldin"/>
    <property type="match status" value="1"/>
</dbReference>
<dbReference type="InterPro" id="IPR004127">
    <property type="entry name" value="Prefoldin_subunit_alpha"/>
</dbReference>
<comment type="subunit">
    <text evidence="3">Heterohexamer of two PFD-alpha type and four PFD-beta type subunits.</text>
</comment>
<dbReference type="PANTHER" id="PTHR12409">
    <property type="entry name" value="PREFOLDIN SUBUNIT 3"/>
    <property type="match status" value="1"/>
</dbReference>
<keyword evidence="2 3" id="KW-0143">Chaperone</keyword>
<gene>
    <name evidence="4" type="ORF">OKIOD_LOCUS16620</name>
</gene>
<comment type="similarity">
    <text evidence="1 3">Belongs to the prefoldin subunit alpha family.</text>
</comment>
<organism evidence="4 5">
    <name type="scientific">Oikopleura dioica</name>
    <name type="common">Tunicate</name>
    <dbReference type="NCBI Taxonomy" id="34765"/>
    <lineage>
        <taxon>Eukaryota</taxon>
        <taxon>Metazoa</taxon>
        <taxon>Chordata</taxon>
        <taxon>Tunicata</taxon>
        <taxon>Appendicularia</taxon>
        <taxon>Copelata</taxon>
        <taxon>Oikopleuridae</taxon>
        <taxon>Oikopleura</taxon>
    </lineage>
</organism>
<evidence type="ECO:0000256" key="2">
    <source>
        <dbReference type="ARBA" id="ARBA00023186"/>
    </source>
</evidence>
<sequence>MVTAEEMKAKIESWGIPPSDFIEDVGKYLSEKFKGDGPEVGTDSAEAALRKLDELLQKYKMFEAGLAEKKRRLEGQIPEISQTLDAINHLKKNSGNTIDTSFQLSDAVFAKAKVDCGDKVMLWLGANVMLEYDIDEAQTLLGKNKTNAISSLEEVKMQIAYLRDQMTTTEVSMARVYNWDVNRRKAENKP</sequence>
<dbReference type="InterPro" id="IPR016655">
    <property type="entry name" value="PFD3"/>
</dbReference>